<dbReference type="InterPro" id="IPR036390">
    <property type="entry name" value="WH_DNA-bd_sf"/>
</dbReference>
<keyword evidence="2" id="KW-0805">Transcription regulation</keyword>
<dbReference type="SUPFAM" id="SSF46785">
    <property type="entry name" value="Winged helix' DNA-binding domain"/>
    <property type="match status" value="1"/>
</dbReference>
<evidence type="ECO:0000256" key="4">
    <source>
        <dbReference type="ARBA" id="ARBA00023163"/>
    </source>
</evidence>
<dbReference type="PANTHER" id="PTHR30126">
    <property type="entry name" value="HTH-TYPE TRANSCRIPTIONAL REGULATOR"/>
    <property type="match status" value="1"/>
</dbReference>
<accession>A0A1M6XIB8</accession>
<dbReference type="GO" id="GO:0003700">
    <property type="term" value="F:DNA-binding transcription factor activity"/>
    <property type="evidence" value="ECO:0007669"/>
    <property type="project" value="InterPro"/>
</dbReference>
<name>A0A1M6XIB8_9BURK</name>
<dbReference type="EMBL" id="FRAB01000056">
    <property type="protein sequence ID" value="SHL05666.1"/>
    <property type="molecule type" value="Genomic_DNA"/>
</dbReference>
<feature type="domain" description="HTH lysR-type" evidence="5">
    <location>
        <begin position="30"/>
        <end position="87"/>
    </location>
</feature>
<evidence type="ECO:0000313" key="6">
    <source>
        <dbReference type="EMBL" id="SHL05666.1"/>
    </source>
</evidence>
<protein>
    <submittedName>
        <fullName evidence="6">Transcriptional regulator, LysR family</fullName>
    </submittedName>
</protein>
<evidence type="ECO:0000256" key="3">
    <source>
        <dbReference type="ARBA" id="ARBA00023125"/>
    </source>
</evidence>
<dbReference type="Gene3D" id="1.10.10.10">
    <property type="entry name" value="Winged helix-like DNA-binding domain superfamily/Winged helix DNA-binding domain"/>
    <property type="match status" value="1"/>
</dbReference>
<evidence type="ECO:0000256" key="2">
    <source>
        <dbReference type="ARBA" id="ARBA00023015"/>
    </source>
</evidence>
<dbReference type="Pfam" id="PF00126">
    <property type="entry name" value="HTH_1"/>
    <property type="match status" value="1"/>
</dbReference>
<gene>
    <name evidence="6" type="ORF">SAMN05192548_105617</name>
</gene>
<dbReference type="Gene3D" id="3.40.190.290">
    <property type="match status" value="1"/>
</dbReference>
<proteinExistence type="inferred from homology"/>
<dbReference type="STRING" id="169427.SAMN05192548_105617"/>
<organism evidence="6 7">
    <name type="scientific">Paraburkholderia terricola</name>
    <dbReference type="NCBI Taxonomy" id="169427"/>
    <lineage>
        <taxon>Bacteria</taxon>
        <taxon>Pseudomonadati</taxon>
        <taxon>Pseudomonadota</taxon>
        <taxon>Betaproteobacteria</taxon>
        <taxon>Burkholderiales</taxon>
        <taxon>Burkholderiaceae</taxon>
        <taxon>Paraburkholderia</taxon>
    </lineage>
</organism>
<dbReference type="GO" id="GO:0000976">
    <property type="term" value="F:transcription cis-regulatory region binding"/>
    <property type="evidence" value="ECO:0007669"/>
    <property type="project" value="TreeGrafter"/>
</dbReference>
<dbReference type="SUPFAM" id="SSF53850">
    <property type="entry name" value="Periplasmic binding protein-like II"/>
    <property type="match status" value="1"/>
</dbReference>
<dbReference type="PANTHER" id="PTHR30126:SF4">
    <property type="entry name" value="LYSR FAMILY TRANSCRIPTIONAL REGULATOR"/>
    <property type="match status" value="1"/>
</dbReference>
<dbReference type="InterPro" id="IPR005119">
    <property type="entry name" value="LysR_subst-bd"/>
</dbReference>
<dbReference type="AlphaFoldDB" id="A0A1M6XIB8"/>
<sequence length="333" mass="36679">MAPGTAGALKSSILNIPPTPPTVRLLVMNLSFEVLQALDAIDRTGTFASAAETLHRVPSSLSYLVQKLELDLGVKLFDRTGRRATLTHAGRVVVEEGRRLLEAAEDLECKARRIQHGWESELRIAVDEIIPFDLIWPHVSEFYKLKLDTRLHLSTEVLGGSWDALLTRRADLIVGAAGDPPQIPHLVAKPIGSLRHVFVVAPDHPLAVMPEPLTLDVVARHRAVAIGDTSRKLAPRTIALAANQEVLTVPTLEAKLAAQIKGLAAGTIPECLAIEPMNRGELVKKEVLGMRELTHFYLAWRDDESGKALQWWVEQLDRPDLIDDVARQRALQG</sequence>
<dbReference type="Proteomes" id="UP000184395">
    <property type="component" value="Unassembled WGS sequence"/>
</dbReference>
<dbReference type="InterPro" id="IPR036388">
    <property type="entry name" value="WH-like_DNA-bd_sf"/>
</dbReference>
<evidence type="ECO:0000259" key="5">
    <source>
        <dbReference type="PROSITE" id="PS50931"/>
    </source>
</evidence>
<dbReference type="Pfam" id="PF03466">
    <property type="entry name" value="LysR_substrate"/>
    <property type="match status" value="1"/>
</dbReference>
<keyword evidence="3" id="KW-0238">DNA-binding</keyword>
<evidence type="ECO:0000256" key="1">
    <source>
        <dbReference type="ARBA" id="ARBA00009437"/>
    </source>
</evidence>
<dbReference type="InterPro" id="IPR000847">
    <property type="entry name" value="LysR_HTH_N"/>
</dbReference>
<reference evidence="6 7" key="1">
    <citation type="submission" date="2016-11" db="EMBL/GenBank/DDBJ databases">
        <authorList>
            <person name="Jaros S."/>
            <person name="Januszkiewicz K."/>
            <person name="Wedrychowicz H."/>
        </authorList>
    </citation>
    <scope>NUCLEOTIDE SEQUENCE [LARGE SCALE GENOMIC DNA]</scope>
    <source>
        <strain evidence="6 7">LMG 20594</strain>
    </source>
</reference>
<keyword evidence="4" id="KW-0804">Transcription</keyword>
<evidence type="ECO:0000313" key="7">
    <source>
        <dbReference type="Proteomes" id="UP000184395"/>
    </source>
</evidence>
<dbReference type="PROSITE" id="PS50931">
    <property type="entry name" value="HTH_LYSR"/>
    <property type="match status" value="1"/>
</dbReference>
<comment type="similarity">
    <text evidence="1">Belongs to the LysR transcriptional regulatory family.</text>
</comment>